<proteinExistence type="predicted"/>
<dbReference type="AlphaFoldDB" id="A0A1H8A4L2"/>
<sequence>MPREKELYRPNLEFLLELFPNKVFLTVADVEKMGISRKCIMADKTFPKKKCGKFYQIPITGLASWMS</sequence>
<organism evidence="1 2">
    <name type="scientific">Hydrogenoanaerobacterium saccharovorans</name>
    <dbReference type="NCBI Taxonomy" id="474960"/>
    <lineage>
        <taxon>Bacteria</taxon>
        <taxon>Bacillati</taxon>
        <taxon>Bacillota</taxon>
        <taxon>Clostridia</taxon>
        <taxon>Eubacteriales</taxon>
        <taxon>Oscillospiraceae</taxon>
        <taxon>Hydrogenoanaerobacterium</taxon>
    </lineage>
</organism>
<name>A0A1H8A4L2_9FIRM</name>
<dbReference type="Proteomes" id="UP000199158">
    <property type="component" value="Unassembled WGS sequence"/>
</dbReference>
<keyword evidence="2" id="KW-1185">Reference proteome</keyword>
<dbReference type="STRING" id="474960.SAMN05216180_1049"/>
<gene>
    <name evidence="1" type="ORF">SAMN05216180_1049</name>
</gene>
<evidence type="ECO:0000313" key="2">
    <source>
        <dbReference type="Proteomes" id="UP000199158"/>
    </source>
</evidence>
<dbReference type="RefSeq" id="WP_092752332.1">
    <property type="nucleotide sequence ID" value="NZ_FOCG01000001.1"/>
</dbReference>
<protein>
    <submittedName>
        <fullName evidence="1">Uncharacterized protein</fullName>
    </submittedName>
</protein>
<accession>A0A1H8A4L2</accession>
<evidence type="ECO:0000313" key="1">
    <source>
        <dbReference type="EMBL" id="SEM64477.1"/>
    </source>
</evidence>
<dbReference type="EMBL" id="FOCG01000001">
    <property type="protein sequence ID" value="SEM64477.1"/>
    <property type="molecule type" value="Genomic_DNA"/>
</dbReference>
<reference evidence="1 2" key="1">
    <citation type="submission" date="2016-10" db="EMBL/GenBank/DDBJ databases">
        <authorList>
            <person name="de Groot N.N."/>
        </authorList>
    </citation>
    <scope>NUCLEOTIDE SEQUENCE [LARGE SCALE GENOMIC DNA]</scope>
    <source>
        <strain evidence="1 2">CGMCC 1.5070</strain>
    </source>
</reference>